<sequence length="482" mass="52964">MANLPTLRDYQTTAITDCARALVAHPSVVLVLPTGAGKTTVAAEMARRMVGKGKRVWFVAHLFELVSQARARMELFGLTVGCIAAGWEYHPARPVQCCMVQTLSKRIAKLPAHQLPDFIFFDEGHHTAAGTYQRVIEAVPNAKRIGLTATPFRLDGKGLREWYADLVAPITAAELVARGYLVPARYYATEADLEGIAKRGGDYAADELYKKFNKRELYAGTVINYLNFAEGRKAIVFCVNVEHSLQTTQAFLDEGIACAHLDGSTPAAQRAKVLAEFAAGRWQVLCNVALFTEGFDLPDLGCVILNRATQSKSLYLQMVGRGLRPAAGKQHCVVIDHGGNVKAHGFFDDEVEHSLDAPEKKRKNAALDVAPIKFCPGCQLINKVQARVCEECGHEFPAAVKEAKEAEFVEIQRKTTVIGGLTVSVVVDKKKALPAELEGVPMSAMSREQLRQVARFRGYHPRWVDRQMEVRTKYAEKGGVAA</sequence>
<dbReference type="GO" id="GO:0004386">
    <property type="term" value="F:helicase activity"/>
    <property type="evidence" value="ECO:0007669"/>
    <property type="project" value="UniProtKB-KW"/>
</dbReference>
<dbReference type="SUPFAM" id="SSF52540">
    <property type="entry name" value="P-loop containing nucleoside triphosphate hydrolases"/>
    <property type="match status" value="1"/>
</dbReference>
<feature type="domain" description="Helicase ATP-binding" evidence="1">
    <location>
        <begin position="19"/>
        <end position="169"/>
    </location>
</feature>
<dbReference type="PANTHER" id="PTHR47396:SF1">
    <property type="entry name" value="ATP-DEPENDENT HELICASE IRC3-RELATED"/>
    <property type="match status" value="1"/>
</dbReference>
<dbReference type="SMART" id="SM00490">
    <property type="entry name" value="HELICc"/>
    <property type="match status" value="1"/>
</dbReference>
<dbReference type="GO" id="GO:0005524">
    <property type="term" value="F:ATP binding"/>
    <property type="evidence" value="ECO:0007669"/>
    <property type="project" value="InterPro"/>
</dbReference>
<keyword evidence="3" id="KW-0067">ATP-binding</keyword>
<evidence type="ECO:0000259" key="1">
    <source>
        <dbReference type="PROSITE" id="PS51192"/>
    </source>
</evidence>
<protein>
    <submittedName>
        <fullName evidence="3">DEAD/DEAH box helicase family protein</fullName>
    </submittedName>
</protein>
<comment type="caution">
    <text evidence="3">The sequence shown here is derived from an EMBL/GenBank/DDBJ whole genome shotgun (WGS) entry which is preliminary data.</text>
</comment>
<accession>A0A931BII8</accession>
<dbReference type="Proteomes" id="UP000645610">
    <property type="component" value="Unassembled WGS sequence"/>
</dbReference>
<dbReference type="Pfam" id="PF04851">
    <property type="entry name" value="ResIII"/>
    <property type="match status" value="1"/>
</dbReference>
<dbReference type="InterPro" id="IPR001650">
    <property type="entry name" value="Helicase_C-like"/>
</dbReference>
<dbReference type="InterPro" id="IPR050742">
    <property type="entry name" value="Helicase_Restrict-Modif_Enz"/>
</dbReference>
<dbReference type="InterPro" id="IPR027417">
    <property type="entry name" value="P-loop_NTPase"/>
</dbReference>
<keyword evidence="3" id="KW-0347">Helicase</keyword>
<keyword evidence="3" id="KW-0547">Nucleotide-binding</keyword>
<dbReference type="PROSITE" id="PS51192">
    <property type="entry name" value="HELICASE_ATP_BIND_1"/>
    <property type="match status" value="1"/>
</dbReference>
<dbReference type="GO" id="GO:0005829">
    <property type="term" value="C:cytosol"/>
    <property type="evidence" value="ECO:0007669"/>
    <property type="project" value="TreeGrafter"/>
</dbReference>
<evidence type="ECO:0000313" key="4">
    <source>
        <dbReference type="Proteomes" id="UP000645610"/>
    </source>
</evidence>
<dbReference type="GO" id="GO:0003677">
    <property type="term" value="F:DNA binding"/>
    <property type="evidence" value="ECO:0007669"/>
    <property type="project" value="InterPro"/>
</dbReference>
<dbReference type="EMBL" id="JADQDP010000001">
    <property type="protein sequence ID" value="MBF9140823.1"/>
    <property type="molecule type" value="Genomic_DNA"/>
</dbReference>
<reference evidence="3 4" key="1">
    <citation type="submission" date="2020-11" db="EMBL/GenBank/DDBJ databases">
        <authorList>
            <person name="Kim M.K."/>
        </authorList>
    </citation>
    <scope>NUCLEOTIDE SEQUENCE [LARGE SCALE GENOMIC DNA]</scope>
    <source>
        <strain evidence="3 4">BT439</strain>
    </source>
</reference>
<evidence type="ECO:0000259" key="2">
    <source>
        <dbReference type="PROSITE" id="PS51194"/>
    </source>
</evidence>
<dbReference type="InterPro" id="IPR014001">
    <property type="entry name" value="Helicase_ATP-bd"/>
</dbReference>
<dbReference type="InterPro" id="IPR006935">
    <property type="entry name" value="Helicase/UvrB_N"/>
</dbReference>
<dbReference type="RefSeq" id="WP_196285159.1">
    <property type="nucleotide sequence ID" value="NZ_JADQDP010000001.1"/>
</dbReference>
<gene>
    <name evidence="3" type="ORF">I2I01_04210</name>
</gene>
<dbReference type="PROSITE" id="PS51194">
    <property type="entry name" value="HELICASE_CTER"/>
    <property type="match status" value="1"/>
</dbReference>
<dbReference type="GO" id="GO:0016787">
    <property type="term" value="F:hydrolase activity"/>
    <property type="evidence" value="ECO:0007669"/>
    <property type="project" value="InterPro"/>
</dbReference>
<organism evidence="3 4">
    <name type="scientific">Hymenobacter properus</name>
    <dbReference type="NCBI Taxonomy" id="2791026"/>
    <lineage>
        <taxon>Bacteria</taxon>
        <taxon>Pseudomonadati</taxon>
        <taxon>Bacteroidota</taxon>
        <taxon>Cytophagia</taxon>
        <taxon>Cytophagales</taxon>
        <taxon>Hymenobacteraceae</taxon>
        <taxon>Hymenobacter</taxon>
    </lineage>
</organism>
<dbReference type="Gene3D" id="3.40.50.300">
    <property type="entry name" value="P-loop containing nucleotide triphosphate hydrolases"/>
    <property type="match status" value="2"/>
</dbReference>
<keyword evidence="3" id="KW-0378">Hydrolase</keyword>
<evidence type="ECO:0000313" key="3">
    <source>
        <dbReference type="EMBL" id="MBF9140823.1"/>
    </source>
</evidence>
<proteinExistence type="predicted"/>
<dbReference type="PANTHER" id="PTHR47396">
    <property type="entry name" value="TYPE I RESTRICTION ENZYME ECOKI R PROTEIN"/>
    <property type="match status" value="1"/>
</dbReference>
<name>A0A931BII8_9BACT</name>
<feature type="domain" description="Helicase C-terminal" evidence="2">
    <location>
        <begin position="221"/>
        <end position="363"/>
    </location>
</feature>
<keyword evidence="4" id="KW-1185">Reference proteome</keyword>
<dbReference type="SMART" id="SM00487">
    <property type="entry name" value="DEXDc"/>
    <property type="match status" value="1"/>
</dbReference>
<dbReference type="AlphaFoldDB" id="A0A931BII8"/>
<dbReference type="Pfam" id="PF00271">
    <property type="entry name" value="Helicase_C"/>
    <property type="match status" value="1"/>
</dbReference>